<dbReference type="EMBL" id="CP104562">
    <property type="protein sequence ID" value="UXH80861.1"/>
    <property type="molecule type" value="Genomic_DNA"/>
</dbReference>
<name>A0ABY6B6Q7_9BURK</name>
<evidence type="ECO:0000313" key="6">
    <source>
        <dbReference type="Proteomes" id="UP001064933"/>
    </source>
</evidence>
<dbReference type="InterPro" id="IPR007831">
    <property type="entry name" value="T2SS_GspE_N"/>
</dbReference>
<dbReference type="Gene3D" id="3.30.300.160">
    <property type="entry name" value="Type II secretion system, protein E, N-terminal domain"/>
    <property type="match status" value="1"/>
</dbReference>
<dbReference type="Pfam" id="PF00437">
    <property type="entry name" value="T2SSE"/>
    <property type="match status" value="1"/>
</dbReference>
<keyword evidence="3" id="KW-0067">ATP-binding</keyword>
<dbReference type="InterPro" id="IPR037257">
    <property type="entry name" value="T2SS_E_N_sf"/>
</dbReference>
<evidence type="ECO:0000313" key="5">
    <source>
        <dbReference type="EMBL" id="UXH80861.1"/>
    </source>
</evidence>
<dbReference type="PANTHER" id="PTHR30258">
    <property type="entry name" value="TYPE II SECRETION SYSTEM PROTEIN GSPE-RELATED"/>
    <property type="match status" value="1"/>
</dbReference>
<evidence type="ECO:0000256" key="2">
    <source>
        <dbReference type="ARBA" id="ARBA00022741"/>
    </source>
</evidence>
<evidence type="ECO:0000259" key="4">
    <source>
        <dbReference type="PROSITE" id="PS00662"/>
    </source>
</evidence>
<dbReference type="Pfam" id="PF05157">
    <property type="entry name" value="MshEN"/>
    <property type="match status" value="1"/>
</dbReference>
<sequence>MVAQQIVSAEQLMQAIEQQAKMPMVRIGEALLALELVSQAQLDEALEQQKKDRSVPLGELLVRKGIVTRAQLQSALARKMGYPLVDADNFAIEPDAVRKLPFSVARRLEVLPLVLRDGRLIVAMEDPTRRDCIDEVEFITQLKIVPALARVGSLQFALPNAYERYGNQPAGGRDANLPPLTVEFELDSSDKLIETLEREGQEQVAREVSREDERPIEQSDNSLVRMINTMIIEAHTQNVSDIHIETQPGKEKLKIRFRKDGVMQPYLDLPHTYRSAMIARIKIMCDLDISERRKPQDGKINFARFSPQHKIELRVATIPTNNGLEDVVMRILASAKPIPMAKLGLSERNMKELQAASARPYGMVLCVGPTGSGKTTTLHSVLANINTPERKIWTAEDPVEITQQGLRQVQVNPKIDWTFAKALRAFLRADPDVIMVGEIRDEETAEIAVEASLTGHLVLSTLHTNSAPETVTRLLDMGMDPFNFADSLLAVLAQRLVRRLCPSCRTAEPMPEAALNELLDDYLHVFSPENRPPRDAVLAEWQGAYGQPNLLHYHSPGCPKCDNTGFKGRAGLHELLVVSRSLRRLIQTGSRAEELMHQSMAEGMRTLRQDGIAKVLQGVTTLAEVRATSNQ</sequence>
<protein>
    <submittedName>
        <fullName evidence="5">ATPase, T2SS/T4P/T4SS family</fullName>
    </submittedName>
</protein>
<gene>
    <name evidence="5" type="ORF">N4261_10595</name>
</gene>
<dbReference type="Gene3D" id="3.30.450.90">
    <property type="match status" value="1"/>
</dbReference>
<dbReference type="InterPro" id="IPR027417">
    <property type="entry name" value="P-loop_NTPase"/>
</dbReference>
<accession>A0ABY6B6Q7</accession>
<dbReference type="SUPFAM" id="SSF52540">
    <property type="entry name" value="P-loop containing nucleoside triphosphate hydrolases"/>
    <property type="match status" value="1"/>
</dbReference>
<keyword evidence="2" id="KW-0547">Nucleotide-binding</keyword>
<reference evidence="5" key="1">
    <citation type="submission" date="2022-10" db="EMBL/GenBank/DDBJ databases">
        <title>Characterization and whole genome sequencing of a new Roseateles species, isolated from fresh water.</title>
        <authorList>
            <person name="Guliayeva D.Y."/>
            <person name="Akhremchuk A.E."/>
            <person name="Sikolenko M.A."/>
            <person name="Valentovich L.N."/>
            <person name="Sidarenka A.V."/>
        </authorList>
    </citation>
    <scope>NUCLEOTIDE SEQUENCE</scope>
    <source>
        <strain evidence="5">BIM B-1768</strain>
    </source>
</reference>
<keyword evidence="6" id="KW-1185">Reference proteome</keyword>
<dbReference type="Proteomes" id="UP001064933">
    <property type="component" value="Chromosome"/>
</dbReference>
<dbReference type="InterPro" id="IPR001482">
    <property type="entry name" value="T2SS/T4SS_dom"/>
</dbReference>
<proteinExistence type="inferred from homology"/>
<dbReference type="PROSITE" id="PS00662">
    <property type="entry name" value="T2SP_E"/>
    <property type="match status" value="1"/>
</dbReference>
<dbReference type="CDD" id="cd01129">
    <property type="entry name" value="PulE-GspE-like"/>
    <property type="match status" value="1"/>
</dbReference>
<organism evidence="5 6">
    <name type="scientific">Roseateles amylovorans</name>
    <dbReference type="NCBI Taxonomy" id="2978473"/>
    <lineage>
        <taxon>Bacteria</taxon>
        <taxon>Pseudomonadati</taxon>
        <taxon>Pseudomonadota</taxon>
        <taxon>Betaproteobacteria</taxon>
        <taxon>Burkholderiales</taxon>
        <taxon>Sphaerotilaceae</taxon>
        <taxon>Roseateles</taxon>
    </lineage>
</organism>
<evidence type="ECO:0000256" key="3">
    <source>
        <dbReference type="ARBA" id="ARBA00022840"/>
    </source>
</evidence>
<feature type="domain" description="Bacterial type II secretion system protein E" evidence="4">
    <location>
        <begin position="427"/>
        <end position="441"/>
    </location>
</feature>
<dbReference type="Gene3D" id="3.40.50.300">
    <property type="entry name" value="P-loop containing nucleotide triphosphate hydrolases"/>
    <property type="match status" value="1"/>
</dbReference>
<evidence type="ECO:0000256" key="1">
    <source>
        <dbReference type="ARBA" id="ARBA00006611"/>
    </source>
</evidence>
<dbReference type="PANTHER" id="PTHR30258:SF1">
    <property type="entry name" value="PROTEIN TRANSPORT PROTEIN HOFB HOMOLOG"/>
    <property type="match status" value="1"/>
</dbReference>
<dbReference type="SUPFAM" id="SSF160246">
    <property type="entry name" value="EspE N-terminal domain-like"/>
    <property type="match status" value="1"/>
</dbReference>
<comment type="similarity">
    <text evidence="1">Belongs to the GSP E family.</text>
</comment>